<evidence type="ECO:0000313" key="3">
    <source>
        <dbReference type="Proteomes" id="UP000485058"/>
    </source>
</evidence>
<sequence>MNPMAFVESHPGSKRNAAGAQILANGMPWKPHLLLMVVSAKLLADAENMLQATQFSQPLQYPDHSQIMQVRQAEAQVQRMKDAKQRKQMTRQVKAAVMQMKQAAQYKAKMARAFQTATLAGGKITPEPPRLATKRPPSVHPPGSYR</sequence>
<comment type="caution">
    <text evidence="2">The sequence shown here is derived from an EMBL/GenBank/DDBJ whole genome shotgun (WGS) entry which is preliminary data.</text>
</comment>
<dbReference type="AlphaFoldDB" id="A0A699YJX8"/>
<dbReference type="Proteomes" id="UP000485058">
    <property type="component" value="Unassembled WGS sequence"/>
</dbReference>
<gene>
    <name evidence="2" type="ORF">HaLaN_00861</name>
</gene>
<evidence type="ECO:0000313" key="2">
    <source>
        <dbReference type="EMBL" id="GFH06259.1"/>
    </source>
</evidence>
<name>A0A699YJX8_HAELA</name>
<protein>
    <submittedName>
        <fullName evidence="2">Uncharacterized protein</fullName>
    </submittedName>
</protein>
<reference evidence="2 3" key="1">
    <citation type="submission" date="2020-02" db="EMBL/GenBank/DDBJ databases">
        <title>Draft genome sequence of Haematococcus lacustris strain NIES-144.</title>
        <authorList>
            <person name="Morimoto D."/>
            <person name="Nakagawa S."/>
            <person name="Yoshida T."/>
            <person name="Sawayama S."/>
        </authorList>
    </citation>
    <scope>NUCLEOTIDE SEQUENCE [LARGE SCALE GENOMIC DNA]</scope>
    <source>
        <strain evidence="2 3">NIES-144</strain>
    </source>
</reference>
<feature type="region of interest" description="Disordered" evidence="1">
    <location>
        <begin position="120"/>
        <end position="146"/>
    </location>
</feature>
<evidence type="ECO:0000256" key="1">
    <source>
        <dbReference type="SAM" id="MobiDB-lite"/>
    </source>
</evidence>
<feature type="non-terminal residue" evidence="2">
    <location>
        <position position="1"/>
    </location>
</feature>
<accession>A0A699YJX8</accession>
<organism evidence="2 3">
    <name type="scientific">Haematococcus lacustris</name>
    <name type="common">Green alga</name>
    <name type="synonym">Haematococcus pluvialis</name>
    <dbReference type="NCBI Taxonomy" id="44745"/>
    <lineage>
        <taxon>Eukaryota</taxon>
        <taxon>Viridiplantae</taxon>
        <taxon>Chlorophyta</taxon>
        <taxon>core chlorophytes</taxon>
        <taxon>Chlorophyceae</taxon>
        <taxon>CS clade</taxon>
        <taxon>Chlamydomonadales</taxon>
        <taxon>Haematococcaceae</taxon>
        <taxon>Haematococcus</taxon>
    </lineage>
</organism>
<dbReference type="EMBL" id="BLLF01000030">
    <property type="protein sequence ID" value="GFH06259.1"/>
    <property type="molecule type" value="Genomic_DNA"/>
</dbReference>
<proteinExistence type="predicted"/>
<keyword evidence="3" id="KW-1185">Reference proteome</keyword>